<dbReference type="GeneID" id="106151899"/>
<evidence type="ECO:0000313" key="3">
    <source>
        <dbReference type="RefSeq" id="XP_013380792.1"/>
    </source>
</evidence>
<accession>A0A1S3H4A5</accession>
<evidence type="ECO:0000313" key="2">
    <source>
        <dbReference type="Proteomes" id="UP000085678"/>
    </source>
</evidence>
<dbReference type="AlphaFoldDB" id="A0A1S3H4A5"/>
<dbReference type="Proteomes" id="UP000085678">
    <property type="component" value="Unplaced"/>
</dbReference>
<protein>
    <submittedName>
        <fullName evidence="3">Uncharacterized protein LOC106151899</fullName>
    </submittedName>
</protein>
<keyword evidence="2" id="KW-1185">Reference proteome</keyword>
<name>A0A1S3H4A5_LINAN</name>
<feature type="region of interest" description="Disordered" evidence="1">
    <location>
        <begin position="156"/>
        <end position="177"/>
    </location>
</feature>
<sequence>MVWISQLHGLPQHTVEEWIRQVLLRRTSVVQQFEEQSPCGTPPTPLASVPTVLLPNDMLSSTGSHGKTTVTNKKKNVVIKWKIDDTETATSELAPDPLGADGGSIDCESVSIKSNGQSKGKASNMINSDQGARLKQVNSSRDAAVMNVGENNAFKSAPASGRLQPGERYHPESQCSETGLNGVSITLQHDQLDLGHQAKHAGMGNKAVKCVEKESDPECFTEEDCQQEMNRIASGFVAAVLAGAVAEYIAQEFEDNHKANHMVVAAQPVQVKLDMMQCPHCSVPVEAAKYTAAAAMAAHSGDPQAAARAVMEAARSMQHVVDTEPPDQHAQHHRRGVCSRCTCSVS</sequence>
<dbReference type="RefSeq" id="XP_013380792.1">
    <property type="nucleotide sequence ID" value="XM_013525338.1"/>
</dbReference>
<dbReference type="KEGG" id="lak:106151899"/>
<gene>
    <name evidence="3" type="primary">LOC106151899</name>
</gene>
<evidence type="ECO:0000256" key="1">
    <source>
        <dbReference type="SAM" id="MobiDB-lite"/>
    </source>
</evidence>
<reference evidence="3" key="1">
    <citation type="submission" date="2025-08" db="UniProtKB">
        <authorList>
            <consortium name="RefSeq"/>
        </authorList>
    </citation>
    <scope>IDENTIFICATION</scope>
    <source>
        <tissue evidence="3">Gonads</tissue>
    </source>
</reference>
<organism evidence="2 3">
    <name type="scientific">Lingula anatina</name>
    <name type="common">Brachiopod</name>
    <name type="synonym">Lingula unguis</name>
    <dbReference type="NCBI Taxonomy" id="7574"/>
    <lineage>
        <taxon>Eukaryota</taxon>
        <taxon>Metazoa</taxon>
        <taxon>Spiralia</taxon>
        <taxon>Lophotrochozoa</taxon>
        <taxon>Brachiopoda</taxon>
        <taxon>Linguliformea</taxon>
        <taxon>Lingulata</taxon>
        <taxon>Lingulida</taxon>
        <taxon>Linguloidea</taxon>
        <taxon>Lingulidae</taxon>
        <taxon>Lingula</taxon>
    </lineage>
</organism>
<proteinExistence type="predicted"/>
<dbReference type="InParanoid" id="A0A1S3H4A5"/>